<comment type="caution">
    <text evidence="1">The sequence shown here is derived from an EMBL/GenBank/DDBJ whole genome shotgun (WGS) entry which is preliminary data.</text>
</comment>
<sequence length="117" mass="14024">LSRSCIYNNFFVIRLKWYYESKRVKSFVHELIEDDLILREYIGDGCVHSAMLEIDNQVKAEYVTYIPYGHNFHLMPLGYFKILFRFTKTFEKEMNKFCQQLTVLRGARGVLKRIKIS</sequence>
<dbReference type="Proteomes" id="UP000663874">
    <property type="component" value="Unassembled WGS sequence"/>
</dbReference>
<feature type="non-terminal residue" evidence="1">
    <location>
        <position position="1"/>
    </location>
</feature>
<dbReference type="AlphaFoldDB" id="A0A819FQN3"/>
<reference evidence="1" key="1">
    <citation type="submission" date="2021-02" db="EMBL/GenBank/DDBJ databases">
        <authorList>
            <person name="Nowell W R."/>
        </authorList>
    </citation>
    <scope>NUCLEOTIDE SEQUENCE</scope>
</reference>
<evidence type="ECO:0000313" key="2">
    <source>
        <dbReference type="Proteomes" id="UP000663874"/>
    </source>
</evidence>
<protein>
    <submittedName>
        <fullName evidence="1">Uncharacterized protein</fullName>
    </submittedName>
</protein>
<name>A0A819FQN3_9BILA</name>
<evidence type="ECO:0000313" key="1">
    <source>
        <dbReference type="EMBL" id="CAF3869478.1"/>
    </source>
</evidence>
<accession>A0A819FQN3</accession>
<gene>
    <name evidence="1" type="ORF">FNK824_LOCUS18925</name>
</gene>
<organism evidence="1 2">
    <name type="scientific">Rotaria sordida</name>
    <dbReference type="NCBI Taxonomy" id="392033"/>
    <lineage>
        <taxon>Eukaryota</taxon>
        <taxon>Metazoa</taxon>
        <taxon>Spiralia</taxon>
        <taxon>Gnathifera</taxon>
        <taxon>Rotifera</taxon>
        <taxon>Eurotatoria</taxon>
        <taxon>Bdelloidea</taxon>
        <taxon>Philodinida</taxon>
        <taxon>Philodinidae</taxon>
        <taxon>Rotaria</taxon>
    </lineage>
</organism>
<dbReference type="EMBL" id="CAJOBE010003249">
    <property type="protein sequence ID" value="CAF3869478.1"/>
    <property type="molecule type" value="Genomic_DNA"/>
</dbReference>
<proteinExistence type="predicted"/>